<evidence type="ECO:0000313" key="4">
    <source>
        <dbReference type="EMBL" id="RHN45673.1"/>
    </source>
</evidence>
<dbReference type="EnsemblPlants" id="AES78923">
    <property type="protein sequence ID" value="AES78923"/>
    <property type="gene ID" value="MTR_7g051065"/>
</dbReference>
<keyword evidence="6" id="KW-1185">Reference proteome</keyword>
<dbReference type="HOGENOM" id="CLU_181053_0_0_1"/>
<name>G7KWX3_MEDTR</name>
<dbReference type="Pfam" id="PF07127">
    <property type="entry name" value="Nodulin_late"/>
    <property type="match status" value="1"/>
</dbReference>
<reference evidence="3 6" key="1">
    <citation type="journal article" date="2011" name="Nature">
        <title>The Medicago genome provides insight into the evolution of rhizobial symbioses.</title>
        <authorList>
            <person name="Young N.D."/>
            <person name="Debelle F."/>
            <person name="Oldroyd G.E."/>
            <person name="Geurts R."/>
            <person name="Cannon S.B."/>
            <person name="Udvardi M.K."/>
            <person name="Benedito V.A."/>
            <person name="Mayer K.F."/>
            <person name="Gouzy J."/>
            <person name="Schoof H."/>
            <person name="Van de Peer Y."/>
            <person name="Proost S."/>
            <person name="Cook D.R."/>
            <person name="Meyers B.C."/>
            <person name="Spannagl M."/>
            <person name="Cheung F."/>
            <person name="De Mita S."/>
            <person name="Krishnakumar V."/>
            <person name="Gundlach H."/>
            <person name="Zhou S."/>
            <person name="Mudge J."/>
            <person name="Bharti A.K."/>
            <person name="Murray J.D."/>
            <person name="Naoumkina M.A."/>
            <person name="Rosen B."/>
            <person name="Silverstein K.A."/>
            <person name="Tang H."/>
            <person name="Rombauts S."/>
            <person name="Zhao P.X."/>
            <person name="Zhou P."/>
            <person name="Barbe V."/>
            <person name="Bardou P."/>
            <person name="Bechner M."/>
            <person name="Bellec A."/>
            <person name="Berger A."/>
            <person name="Berges H."/>
            <person name="Bidwell S."/>
            <person name="Bisseling T."/>
            <person name="Choisne N."/>
            <person name="Couloux A."/>
            <person name="Denny R."/>
            <person name="Deshpande S."/>
            <person name="Dai X."/>
            <person name="Doyle J.J."/>
            <person name="Dudez A.M."/>
            <person name="Farmer A.D."/>
            <person name="Fouteau S."/>
            <person name="Franken C."/>
            <person name="Gibelin C."/>
            <person name="Gish J."/>
            <person name="Goldstein S."/>
            <person name="Gonzalez A.J."/>
            <person name="Green P.J."/>
            <person name="Hallab A."/>
            <person name="Hartog M."/>
            <person name="Hua A."/>
            <person name="Humphray S.J."/>
            <person name="Jeong D.H."/>
            <person name="Jing Y."/>
            <person name="Jocker A."/>
            <person name="Kenton S.M."/>
            <person name="Kim D.J."/>
            <person name="Klee K."/>
            <person name="Lai H."/>
            <person name="Lang C."/>
            <person name="Lin S."/>
            <person name="Macmil S.L."/>
            <person name="Magdelenat G."/>
            <person name="Matthews L."/>
            <person name="McCorrison J."/>
            <person name="Monaghan E.L."/>
            <person name="Mun J.H."/>
            <person name="Najar F.Z."/>
            <person name="Nicholson C."/>
            <person name="Noirot C."/>
            <person name="O'Bleness M."/>
            <person name="Paule C.R."/>
            <person name="Poulain J."/>
            <person name="Prion F."/>
            <person name="Qin B."/>
            <person name="Qu C."/>
            <person name="Retzel E.F."/>
            <person name="Riddle C."/>
            <person name="Sallet E."/>
            <person name="Samain S."/>
            <person name="Samson N."/>
            <person name="Sanders I."/>
            <person name="Saurat O."/>
            <person name="Scarpelli C."/>
            <person name="Schiex T."/>
            <person name="Segurens B."/>
            <person name="Severin A.J."/>
            <person name="Sherrier D.J."/>
            <person name="Shi R."/>
            <person name="Sims S."/>
            <person name="Singer S.R."/>
            <person name="Sinharoy S."/>
            <person name="Sterck L."/>
            <person name="Viollet A."/>
            <person name="Wang B.B."/>
            <person name="Wang K."/>
            <person name="Wang M."/>
            <person name="Wang X."/>
            <person name="Warfsmann J."/>
            <person name="Weissenbach J."/>
            <person name="White D.D."/>
            <person name="White J.D."/>
            <person name="Wiley G.B."/>
            <person name="Wincker P."/>
            <person name="Xing Y."/>
            <person name="Yang L."/>
            <person name="Yao Z."/>
            <person name="Ying F."/>
            <person name="Zhai J."/>
            <person name="Zhou L."/>
            <person name="Zuber A."/>
            <person name="Denarie J."/>
            <person name="Dixon R.A."/>
            <person name="May G.D."/>
            <person name="Schwartz D.C."/>
            <person name="Rogers J."/>
            <person name="Quetier F."/>
            <person name="Town C.D."/>
            <person name="Roe B.A."/>
        </authorList>
    </citation>
    <scope>NUCLEOTIDE SEQUENCE [LARGE SCALE GENOMIC DNA]</scope>
    <source>
        <strain evidence="3">A17</strain>
        <strain evidence="5 6">cv. Jemalong A17</strain>
    </source>
</reference>
<feature type="signal peptide" evidence="1">
    <location>
        <begin position="1"/>
        <end position="20"/>
    </location>
</feature>
<dbReference type="EMBL" id="PSQE01000007">
    <property type="protein sequence ID" value="RHN45673.1"/>
    <property type="molecule type" value="Genomic_DNA"/>
</dbReference>
<feature type="domain" description="Late nodulin" evidence="2">
    <location>
        <begin position="1"/>
        <end position="54"/>
    </location>
</feature>
<dbReference type="PaxDb" id="3880-AES78923"/>
<dbReference type="GO" id="GO:0046872">
    <property type="term" value="F:metal ion binding"/>
    <property type="evidence" value="ECO:0007669"/>
    <property type="project" value="InterPro"/>
</dbReference>
<evidence type="ECO:0000313" key="5">
    <source>
        <dbReference type="EnsemblPlants" id="AES78923"/>
    </source>
</evidence>
<dbReference type="EMBL" id="CM001223">
    <property type="protein sequence ID" value="AES78923.1"/>
    <property type="molecule type" value="Genomic_DNA"/>
</dbReference>
<dbReference type="Proteomes" id="UP000265566">
    <property type="component" value="Chromosome 7"/>
</dbReference>
<dbReference type="Gramene" id="rna40056">
    <property type="protein sequence ID" value="RHN45673.1"/>
    <property type="gene ID" value="gene40056"/>
</dbReference>
<gene>
    <name evidence="3" type="ordered locus">MTR_7g051065</name>
    <name evidence="4" type="ORF">MtrunA17_Chr7g0233891</name>
</gene>
<accession>G7KWX3</accession>
<dbReference type="AlphaFoldDB" id="G7KWX3"/>
<evidence type="ECO:0000313" key="6">
    <source>
        <dbReference type="Proteomes" id="UP000002051"/>
    </source>
</evidence>
<protein>
    <submittedName>
        <fullName evidence="3 4">Late nodulin</fullName>
    </submittedName>
</protein>
<evidence type="ECO:0000313" key="3">
    <source>
        <dbReference type="EMBL" id="AES78923.1"/>
    </source>
</evidence>
<dbReference type="InterPro" id="IPR009810">
    <property type="entry name" value="Nodulin_late_dom"/>
</dbReference>
<evidence type="ECO:0000259" key="2">
    <source>
        <dbReference type="Pfam" id="PF07127"/>
    </source>
</evidence>
<proteinExistence type="predicted"/>
<dbReference type="Proteomes" id="UP000002051">
    <property type="component" value="Unassembled WGS sequence"/>
</dbReference>
<evidence type="ECO:0000313" key="7">
    <source>
        <dbReference type="Proteomes" id="UP000265566"/>
    </source>
</evidence>
<reference evidence="4" key="5">
    <citation type="journal article" date="2018" name="Nat. Plants">
        <title>Whole-genome landscape of Medicago truncatula symbiotic genes.</title>
        <authorList>
            <person name="Pecrix Y."/>
            <person name="Gamas P."/>
            <person name="Carrere S."/>
        </authorList>
    </citation>
    <scope>NUCLEOTIDE SEQUENCE</scope>
    <source>
        <tissue evidence="4">Leaves</tissue>
    </source>
</reference>
<organism evidence="3 6">
    <name type="scientific">Medicago truncatula</name>
    <name type="common">Barrel medic</name>
    <name type="synonym">Medicago tribuloides</name>
    <dbReference type="NCBI Taxonomy" id="3880"/>
    <lineage>
        <taxon>Eukaryota</taxon>
        <taxon>Viridiplantae</taxon>
        <taxon>Streptophyta</taxon>
        <taxon>Embryophyta</taxon>
        <taxon>Tracheophyta</taxon>
        <taxon>Spermatophyta</taxon>
        <taxon>Magnoliopsida</taxon>
        <taxon>eudicotyledons</taxon>
        <taxon>Gunneridae</taxon>
        <taxon>Pentapetalae</taxon>
        <taxon>rosids</taxon>
        <taxon>fabids</taxon>
        <taxon>Fabales</taxon>
        <taxon>Fabaceae</taxon>
        <taxon>Papilionoideae</taxon>
        <taxon>50 kb inversion clade</taxon>
        <taxon>NPAAA clade</taxon>
        <taxon>Hologalegina</taxon>
        <taxon>IRL clade</taxon>
        <taxon>Trifolieae</taxon>
        <taxon>Medicago</taxon>
    </lineage>
</organism>
<reference evidence="3 6" key="2">
    <citation type="journal article" date="2014" name="BMC Genomics">
        <title>An improved genome release (version Mt4.0) for the model legume Medicago truncatula.</title>
        <authorList>
            <person name="Tang H."/>
            <person name="Krishnakumar V."/>
            <person name="Bidwell S."/>
            <person name="Rosen B."/>
            <person name="Chan A."/>
            <person name="Zhou S."/>
            <person name="Gentzbittel L."/>
            <person name="Childs K.L."/>
            <person name="Yandell M."/>
            <person name="Gundlach H."/>
            <person name="Mayer K.F."/>
            <person name="Schwartz D.C."/>
            <person name="Town C.D."/>
        </authorList>
    </citation>
    <scope>GENOME REANNOTATION</scope>
    <source>
        <strain evidence="5 6">cv. Jemalong A17</strain>
    </source>
</reference>
<keyword evidence="1" id="KW-0732">Signal</keyword>
<sequence length="61" mass="6986">MAQLLKFVYAIIFLFSLCLAATKEKFHSCVNANDCPYDFCSPPKYAKCVYNSCYCEDQGRL</sequence>
<feature type="chain" id="PRO_5014573883" evidence="1">
    <location>
        <begin position="21"/>
        <end position="61"/>
    </location>
</feature>
<reference evidence="7" key="4">
    <citation type="journal article" date="2018" name="Nat. Plants">
        <title>Whole-genome landscape of Medicago truncatula symbiotic genes.</title>
        <authorList>
            <person name="Pecrix Y."/>
            <person name="Staton S.E."/>
            <person name="Sallet E."/>
            <person name="Lelandais-Briere C."/>
            <person name="Moreau S."/>
            <person name="Carrere S."/>
            <person name="Blein T."/>
            <person name="Jardinaud M.F."/>
            <person name="Latrasse D."/>
            <person name="Zouine M."/>
            <person name="Zahm M."/>
            <person name="Kreplak J."/>
            <person name="Mayjonade B."/>
            <person name="Satge C."/>
            <person name="Perez M."/>
            <person name="Cauet S."/>
            <person name="Marande W."/>
            <person name="Chantry-Darmon C."/>
            <person name="Lopez-Roques C."/>
            <person name="Bouchez O."/>
            <person name="Berard A."/>
            <person name="Debelle F."/>
            <person name="Munos S."/>
            <person name="Bendahmane A."/>
            <person name="Berges H."/>
            <person name="Niebel A."/>
            <person name="Buitink J."/>
            <person name="Frugier F."/>
            <person name="Benhamed M."/>
            <person name="Crespi M."/>
            <person name="Gouzy J."/>
            <person name="Gamas P."/>
        </authorList>
    </citation>
    <scope>NUCLEOTIDE SEQUENCE [LARGE SCALE GENOMIC DNA]</scope>
    <source>
        <strain evidence="7">cv. Jemalong A17</strain>
    </source>
</reference>
<evidence type="ECO:0000256" key="1">
    <source>
        <dbReference type="SAM" id="SignalP"/>
    </source>
</evidence>
<reference evidence="5" key="3">
    <citation type="submission" date="2015-04" db="UniProtKB">
        <authorList>
            <consortium name="EnsemblPlants"/>
        </authorList>
    </citation>
    <scope>IDENTIFICATION</scope>
    <source>
        <strain evidence="5">cv. Jemalong A17</strain>
    </source>
</reference>